<gene>
    <name evidence="1" type="ORF">FHP25_09430</name>
</gene>
<comment type="caution">
    <text evidence="1">The sequence shown here is derived from an EMBL/GenBank/DDBJ whole genome shotgun (WGS) entry which is preliminary data.</text>
</comment>
<accession>A0A5C8PQZ9</accession>
<evidence type="ECO:0000313" key="1">
    <source>
        <dbReference type="EMBL" id="TXL77637.1"/>
    </source>
</evidence>
<dbReference type="RefSeq" id="WP_147846677.1">
    <property type="nucleotide sequence ID" value="NZ_VDUZ01000008.1"/>
</dbReference>
<protein>
    <submittedName>
        <fullName evidence="1">Carboxymuconolactone decarboxylase family protein</fullName>
    </submittedName>
</protein>
<sequence length="80" mass="8790">MPRVREITEDGGDPILTEIFDKERAAFGDLLNPTKVMAHCPPIMIAAKRLSAAVEKSNLLPAQLRALLYLRVATINGCPF</sequence>
<dbReference type="OrthoDB" id="9801997at2"/>
<dbReference type="Proteomes" id="UP000321638">
    <property type="component" value="Unassembled WGS sequence"/>
</dbReference>
<name>A0A5C8PQZ9_9HYPH</name>
<evidence type="ECO:0000313" key="2">
    <source>
        <dbReference type="Proteomes" id="UP000321638"/>
    </source>
</evidence>
<dbReference type="EMBL" id="VDUZ01000008">
    <property type="protein sequence ID" value="TXL77637.1"/>
    <property type="molecule type" value="Genomic_DNA"/>
</dbReference>
<dbReference type="SUPFAM" id="SSF69118">
    <property type="entry name" value="AhpD-like"/>
    <property type="match status" value="1"/>
</dbReference>
<reference evidence="1 2" key="1">
    <citation type="submission" date="2019-06" db="EMBL/GenBank/DDBJ databases">
        <title>New taxonomy in bacterial strain CC-CFT640, isolated from vineyard.</title>
        <authorList>
            <person name="Lin S.-Y."/>
            <person name="Tsai C.-F."/>
            <person name="Young C.-C."/>
        </authorList>
    </citation>
    <scope>NUCLEOTIDE SEQUENCE [LARGE SCALE GENOMIC DNA]</scope>
    <source>
        <strain evidence="1 2">CC-CFT640</strain>
    </source>
</reference>
<dbReference type="AlphaFoldDB" id="A0A5C8PQZ9"/>
<dbReference type="Gene3D" id="1.20.1290.10">
    <property type="entry name" value="AhpD-like"/>
    <property type="match status" value="1"/>
</dbReference>
<keyword evidence="2" id="KW-1185">Reference proteome</keyword>
<proteinExistence type="predicted"/>
<organism evidence="1 2">
    <name type="scientific">Vineibacter terrae</name>
    <dbReference type="NCBI Taxonomy" id="2586908"/>
    <lineage>
        <taxon>Bacteria</taxon>
        <taxon>Pseudomonadati</taxon>
        <taxon>Pseudomonadota</taxon>
        <taxon>Alphaproteobacteria</taxon>
        <taxon>Hyphomicrobiales</taxon>
        <taxon>Vineibacter</taxon>
    </lineage>
</organism>
<dbReference type="InterPro" id="IPR029032">
    <property type="entry name" value="AhpD-like"/>
</dbReference>